<feature type="region of interest" description="Disordered" evidence="1">
    <location>
        <begin position="113"/>
        <end position="187"/>
    </location>
</feature>
<feature type="compositionally biased region" description="Polar residues" evidence="1">
    <location>
        <begin position="30"/>
        <end position="41"/>
    </location>
</feature>
<sequence>MPRSRSSNSAKASGAPVQEEQRSPVRKAEQASTPQPSSPRSPGTIFSKPLDGFGSSPARQEPFPNPSLTAAATTLMGNPSSSGNPSAIPPKPKVILSRKPRISRTKVMAKAVAQRADMSSVGSPTRVLSPRTRSSTGRKSLGVVKTGRSSNADVVKSAKLKKARQSEYIRRKSRVGGEGENVGGDDK</sequence>
<evidence type="ECO:0000256" key="1">
    <source>
        <dbReference type="SAM" id="MobiDB-lite"/>
    </source>
</evidence>
<name>A0A8E2AMP1_9APHY</name>
<keyword evidence="3" id="KW-1185">Reference proteome</keyword>
<reference evidence="2 3" key="1">
    <citation type="submission" date="2016-07" db="EMBL/GenBank/DDBJ databases">
        <title>Draft genome of the white-rot fungus Obba rivulosa 3A-2.</title>
        <authorList>
            <consortium name="DOE Joint Genome Institute"/>
            <person name="Miettinen O."/>
            <person name="Riley R."/>
            <person name="Acob R."/>
            <person name="Barry K."/>
            <person name="Cullen D."/>
            <person name="De Vries R."/>
            <person name="Hainaut M."/>
            <person name="Hatakka A."/>
            <person name="Henrissat B."/>
            <person name="Hilden K."/>
            <person name="Kuo R."/>
            <person name="Labutti K."/>
            <person name="Lipzen A."/>
            <person name="Makela M.R."/>
            <person name="Sandor L."/>
            <person name="Spatafora J.W."/>
            <person name="Grigoriev I.V."/>
            <person name="Hibbett D.S."/>
        </authorList>
    </citation>
    <scope>NUCLEOTIDE SEQUENCE [LARGE SCALE GENOMIC DNA]</scope>
    <source>
        <strain evidence="2 3">3A-2</strain>
    </source>
</reference>
<protein>
    <submittedName>
        <fullName evidence="2">Uncharacterized protein</fullName>
    </submittedName>
</protein>
<feature type="compositionally biased region" description="Polar residues" evidence="1">
    <location>
        <begin position="66"/>
        <end position="85"/>
    </location>
</feature>
<proteinExistence type="predicted"/>
<feature type="compositionally biased region" description="Gly residues" evidence="1">
    <location>
        <begin position="176"/>
        <end position="187"/>
    </location>
</feature>
<gene>
    <name evidence="2" type="ORF">OBBRIDRAFT_736041</name>
</gene>
<accession>A0A8E2AMP1</accession>
<feature type="region of interest" description="Disordered" evidence="1">
    <location>
        <begin position="1"/>
        <end position="94"/>
    </location>
</feature>
<dbReference type="AlphaFoldDB" id="A0A8E2AMP1"/>
<dbReference type="OrthoDB" id="5964929at2759"/>
<evidence type="ECO:0000313" key="2">
    <source>
        <dbReference type="EMBL" id="OCH87496.1"/>
    </source>
</evidence>
<dbReference type="Proteomes" id="UP000250043">
    <property type="component" value="Unassembled WGS sequence"/>
</dbReference>
<dbReference type="EMBL" id="KV722483">
    <property type="protein sequence ID" value="OCH87496.1"/>
    <property type="molecule type" value="Genomic_DNA"/>
</dbReference>
<feature type="compositionally biased region" description="Basic and acidic residues" evidence="1">
    <location>
        <begin position="19"/>
        <end position="29"/>
    </location>
</feature>
<feature type="compositionally biased region" description="Polar residues" evidence="1">
    <location>
        <begin position="1"/>
        <end position="11"/>
    </location>
</feature>
<organism evidence="2 3">
    <name type="scientific">Obba rivulosa</name>
    <dbReference type="NCBI Taxonomy" id="1052685"/>
    <lineage>
        <taxon>Eukaryota</taxon>
        <taxon>Fungi</taxon>
        <taxon>Dikarya</taxon>
        <taxon>Basidiomycota</taxon>
        <taxon>Agaricomycotina</taxon>
        <taxon>Agaricomycetes</taxon>
        <taxon>Polyporales</taxon>
        <taxon>Gelatoporiaceae</taxon>
        <taxon>Obba</taxon>
    </lineage>
</organism>
<evidence type="ECO:0000313" key="3">
    <source>
        <dbReference type="Proteomes" id="UP000250043"/>
    </source>
</evidence>